<feature type="domain" description="LOB" evidence="4">
    <location>
        <begin position="6"/>
        <end position="107"/>
    </location>
</feature>
<dbReference type="OrthoDB" id="1428222at2759"/>
<accession>A0A1S2Y7E3</accession>
<dbReference type="Pfam" id="PF03195">
    <property type="entry name" value="LOB"/>
    <property type="match status" value="1"/>
</dbReference>
<comment type="similarity">
    <text evidence="1">Belongs to the LOB domain-containing protein family.</text>
</comment>
<sequence>MSSSNSPCAACKFLRQKCTQECYFAPYFSPDNPQRFASVHRVFGASKVAKLLKELHAEDREDAVKSLAYEAESRIRDPVYGCVGFISVLQQRLKEIRNELQIAKKELLNYNFNPQTMNYLLANPGTVIMPQQQQQQQWNPQFAGLNNGSNNFGNDTVGGVGELVVSDAQQHQEQEFLEAQRFVAATQQEYFLRLGGGGVGVGVGVASSLGMGNFENGGGDYYRIEQQGEEQQQNYVALGNGHPIEAQLMFSPQNQETSEDGRSVGSAHPSCN</sequence>
<evidence type="ECO:0000313" key="5">
    <source>
        <dbReference type="Proteomes" id="UP000087171"/>
    </source>
</evidence>
<dbReference type="Proteomes" id="UP000087171">
    <property type="component" value="Chromosome Ca5"/>
</dbReference>
<gene>
    <name evidence="6" type="primary">LOC101488980</name>
</gene>
<dbReference type="AlphaFoldDB" id="A0A1S2Y7E3"/>
<dbReference type="GeneID" id="101488980"/>
<dbReference type="RefSeq" id="XP_004500020.1">
    <property type="nucleotide sequence ID" value="XM_004499963.3"/>
</dbReference>
<reference evidence="6" key="2">
    <citation type="submission" date="2025-08" db="UniProtKB">
        <authorList>
            <consortium name="RefSeq"/>
        </authorList>
    </citation>
    <scope>IDENTIFICATION</scope>
    <source>
        <tissue evidence="6">Etiolated seedlings</tissue>
    </source>
</reference>
<dbReference type="PANTHER" id="PTHR31301:SF68">
    <property type="entry name" value="LOB DOMAIN-CONTAINING PROTEIN 32-RELATED"/>
    <property type="match status" value="1"/>
</dbReference>
<evidence type="ECO:0000313" key="6">
    <source>
        <dbReference type="RefSeq" id="XP_004500020.1"/>
    </source>
</evidence>
<reference evidence="5" key="1">
    <citation type="journal article" date="2013" name="Nat. Biotechnol.">
        <title>Draft genome sequence of chickpea (Cicer arietinum) provides a resource for trait improvement.</title>
        <authorList>
            <person name="Varshney R.K."/>
            <person name="Song C."/>
            <person name="Saxena R.K."/>
            <person name="Azam S."/>
            <person name="Yu S."/>
            <person name="Sharpe A.G."/>
            <person name="Cannon S."/>
            <person name="Baek J."/>
            <person name="Rosen B.D."/>
            <person name="Tar'an B."/>
            <person name="Millan T."/>
            <person name="Zhang X."/>
            <person name="Ramsay L.D."/>
            <person name="Iwata A."/>
            <person name="Wang Y."/>
            <person name="Nelson W."/>
            <person name="Farmer A.D."/>
            <person name="Gaur P.M."/>
            <person name="Soderlund C."/>
            <person name="Penmetsa R.V."/>
            <person name="Xu C."/>
            <person name="Bharti A.K."/>
            <person name="He W."/>
            <person name="Winter P."/>
            <person name="Zhao S."/>
            <person name="Hane J.K."/>
            <person name="Carrasquilla-Garcia N."/>
            <person name="Condie J.A."/>
            <person name="Upadhyaya H.D."/>
            <person name="Luo M.C."/>
            <person name="Thudi M."/>
            <person name="Gowda C.L."/>
            <person name="Singh N.P."/>
            <person name="Lichtenzveig J."/>
            <person name="Gali K.K."/>
            <person name="Rubio J."/>
            <person name="Nadarajan N."/>
            <person name="Dolezel J."/>
            <person name="Bansal K.C."/>
            <person name="Xu X."/>
            <person name="Edwards D."/>
            <person name="Zhang G."/>
            <person name="Kahl G."/>
            <person name="Gil J."/>
            <person name="Singh K.B."/>
            <person name="Datta S.K."/>
            <person name="Jackson S.A."/>
            <person name="Wang J."/>
            <person name="Cook D.R."/>
        </authorList>
    </citation>
    <scope>NUCLEOTIDE SEQUENCE [LARGE SCALE GENOMIC DNA]</scope>
    <source>
        <strain evidence="5">cv. CDC Frontier</strain>
    </source>
</reference>
<organism evidence="5 6">
    <name type="scientific">Cicer arietinum</name>
    <name type="common">Chickpea</name>
    <name type="synonym">Garbanzo</name>
    <dbReference type="NCBI Taxonomy" id="3827"/>
    <lineage>
        <taxon>Eukaryota</taxon>
        <taxon>Viridiplantae</taxon>
        <taxon>Streptophyta</taxon>
        <taxon>Embryophyta</taxon>
        <taxon>Tracheophyta</taxon>
        <taxon>Spermatophyta</taxon>
        <taxon>Magnoliopsida</taxon>
        <taxon>eudicotyledons</taxon>
        <taxon>Gunneridae</taxon>
        <taxon>Pentapetalae</taxon>
        <taxon>rosids</taxon>
        <taxon>fabids</taxon>
        <taxon>Fabales</taxon>
        <taxon>Fabaceae</taxon>
        <taxon>Papilionoideae</taxon>
        <taxon>50 kb inversion clade</taxon>
        <taxon>NPAAA clade</taxon>
        <taxon>Hologalegina</taxon>
        <taxon>IRL clade</taxon>
        <taxon>Cicereae</taxon>
        <taxon>Cicer</taxon>
    </lineage>
</organism>
<evidence type="ECO:0000259" key="4">
    <source>
        <dbReference type="PROSITE" id="PS50891"/>
    </source>
</evidence>
<dbReference type="PaxDb" id="3827-XP_004500020.1"/>
<dbReference type="PANTHER" id="PTHR31301">
    <property type="entry name" value="LOB DOMAIN-CONTAINING PROTEIN 4-RELATED"/>
    <property type="match status" value="1"/>
</dbReference>
<feature type="coiled-coil region" evidence="2">
    <location>
        <begin position="86"/>
        <end position="113"/>
    </location>
</feature>
<protein>
    <submittedName>
        <fullName evidence="6">Protein LATERAL ORGAN BOUNDARIES-like</fullName>
    </submittedName>
</protein>
<evidence type="ECO:0000256" key="2">
    <source>
        <dbReference type="SAM" id="Coils"/>
    </source>
</evidence>
<dbReference type="STRING" id="3827.A0A1S2Y7E3"/>
<dbReference type="InterPro" id="IPR004883">
    <property type="entry name" value="LOB"/>
</dbReference>
<evidence type="ECO:0000256" key="1">
    <source>
        <dbReference type="ARBA" id="ARBA00005474"/>
    </source>
</evidence>
<feature type="region of interest" description="Disordered" evidence="3">
    <location>
        <begin position="253"/>
        <end position="272"/>
    </location>
</feature>
<name>A0A1S2Y7E3_CICAR</name>
<keyword evidence="5" id="KW-1185">Reference proteome</keyword>
<dbReference type="PROSITE" id="PS50891">
    <property type="entry name" value="LOB"/>
    <property type="match status" value="1"/>
</dbReference>
<evidence type="ECO:0000256" key="3">
    <source>
        <dbReference type="SAM" id="MobiDB-lite"/>
    </source>
</evidence>
<proteinExistence type="inferred from homology"/>
<dbReference type="KEGG" id="cam:101488980"/>
<dbReference type="eggNOG" id="ENOG502QSSJ">
    <property type="taxonomic scope" value="Eukaryota"/>
</dbReference>
<keyword evidence="2" id="KW-0175">Coiled coil</keyword>